<name>C8VKQ5_EMENI</name>
<feature type="non-terminal residue" evidence="8">
    <location>
        <position position="1"/>
    </location>
</feature>
<dbReference type="Pfam" id="PF04082">
    <property type="entry name" value="Fungal_trans"/>
    <property type="match status" value="1"/>
</dbReference>
<dbReference type="InterPro" id="IPR036864">
    <property type="entry name" value="Zn2-C6_fun-type_DNA-bd_sf"/>
</dbReference>
<comment type="subcellular location">
    <subcellularLocation>
        <location evidence="1">Nucleus</location>
    </subcellularLocation>
</comment>
<protein>
    <submittedName>
        <fullName evidence="8">Zn(II)2Cys6 transcription factor (Eurofung)</fullName>
    </submittedName>
</protein>
<reference evidence="9" key="1">
    <citation type="journal article" date="2005" name="Nature">
        <title>Sequencing of Aspergillus nidulans and comparative analysis with A. fumigatus and A. oryzae.</title>
        <authorList>
            <person name="Galagan J.E."/>
            <person name="Calvo S.E."/>
            <person name="Cuomo C."/>
            <person name="Ma L.J."/>
            <person name="Wortman J.R."/>
            <person name="Batzoglou S."/>
            <person name="Lee S.I."/>
            <person name="Basturkmen M."/>
            <person name="Spevak C.C."/>
            <person name="Clutterbuck J."/>
            <person name="Kapitonov V."/>
            <person name="Jurka J."/>
            <person name="Scazzocchio C."/>
            <person name="Farman M."/>
            <person name="Butler J."/>
            <person name="Purcell S."/>
            <person name="Harris S."/>
            <person name="Braus G.H."/>
            <person name="Draht O."/>
            <person name="Busch S."/>
            <person name="D'Enfert C."/>
            <person name="Bouchier C."/>
            <person name="Goldman G.H."/>
            <person name="Bell-Pedersen D."/>
            <person name="Griffiths-Jones S."/>
            <person name="Doonan J.H."/>
            <person name="Yu J."/>
            <person name="Vienken K."/>
            <person name="Pain A."/>
            <person name="Freitag M."/>
            <person name="Selker E.U."/>
            <person name="Archer D.B."/>
            <person name="Penalva M.A."/>
            <person name="Oakley B.R."/>
            <person name="Momany M."/>
            <person name="Tanaka T."/>
            <person name="Kumagai T."/>
            <person name="Asai K."/>
            <person name="Machida M."/>
            <person name="Nierman W.C."/>
            <person name="Denning D.W."/>
            <person name="Caddick M."/>
            <person name="Hynes M."/>
            <person name="Paoletti M."/>
            <person name="Fischer R."/>
            <person name="Miller B."/>
            <person name="Dyer P."/>
            <person name="Sachs M.S."/>
            <person name="Osmani S.A."/>
            <person name="Birren B.W."/>
        </authorList>
    </citation>
    <scope>NUCLEOTIDE SEQUENCE [LARGE SCALE GENOMIC DNA]</scope>
    <source>
        <strain evidence="9">FGSC A4 / ATCC 38163 / CBS 112.46 / NRRL 194 / M139</strain>
    </source>
</reference>
<dbReference type="PANTHER" id="PTHR47540:SF6">
    <property type="entry name" value="ZN(II)2CYS6 TRANSCRIPTION FACTOR (EUROFUNG)"/>
    <property type="match status" value="1"/>
</dbReference>
<gene>
    <name evidence="8" type="ORF">ANIA_09043</name>
</gene>
<dbReference type="RefSeq" id="XP_682312.2">
    <property type="nucleotide sequence ID" value="XM_677220.2"/>
</dbReference>
<keyword evidence="9" id="KW-1185">Reference proteome</keyword>
<dbReference type="Gene3D" id="4.10.240.10">
    <property type="entry name" value="Zn(2)-C6 fungal-type DNA-binding domain"/>
    <property type="match status" value="1"/>
</dbReference>
<dbReference type="HOGENOM" id="CLU_527446_0_0_1"/>
<dbReference type="CDD" id="cd12148">
    <property type="entry name" value="fungal_TF_MHR"/>
    <property type="match status" value="1"/>
</dbReference>
<dbReference type="eggNOG" id="ENOG502SHK8">
    <property type="taxonomic scope" value="Eukaryota"/>
</dbReference>
<accession>C8VKQ5</accession>
<evidence type="ECO:0000256" key="4">
    <source>
        <dbReference type="ARBA" id="ARBA00023125"/>
    </source>
</evidence>
<evidence type="ECO:0000256" key="3">
    <source>
        <dbReference type="ARBA" id="ARBA00023015"/>
    </source>
</evidence>
<feature type="domain" description="Xylanolytic transcriptional activator regulatory" evidence="7">
    <location>
        <begin position="169"/>
        <end position="241"/>
    </location>
</feature>
<dbReference type="GO" id="GO:0008270">
    <property type="term" value="F:zinc ion binding"/>
    <property type="evidence" value="ECO:0007669"/>
    <property type="project" value="InterPro"/>
</dbReference>
<organism evidence="8 9">
    <name type="scientific">Emericella nidulans (strain FGSC A4 / ATCC 38163 / CBS 112.46 / NRRL 194 / M139)</name>
    <name type="common">Aspergillus nidulans</name>
    <dbReference type="NCBI Taxonomy" id="227321"/>
    <lineage>
        <taxon>Eukaryota</taxon>
        <taxon>Fungi</taxon>
        <taxon>Dikarya</taxon>
        <taxon>Ascomycota</taxon>
        <taxon>Pezizomycotina</taxon>
        <taxon>Eurotiomycetes</taxon>
        <taxon>Eurotiomycetidae</taxon>
        <taxon>Eurotiales</taxon>
        <taxon>Aspergillaceae</taxon>
        <taxon>Aspergillus</taxon>
        <taxon>Aspergillus subgen. Nidulantes</taxon>
    </lineage>
</organism>
<dbReference type="PANTHER" id="PTHR47540">
    <property type="entry name" value="THIAMINE REPRESSIBLE GENES REGULATORY PROTEIN THI5"/>
    <property type="match status" value="1"/>
</dbReference>
<dbReference type="Proteomes" id="UP000000560">
    <property type="component" value="Chromosome VII"/>
</dbReference>
<dbReference type="SMART" id="SM00906">
    <property type="entry name" value="Fungal_trans"/>
    <property type="match status" value="1"/>
</dbReference>
<dbReference type="InterPro" id="IPR051711">
    <property type="entry name" value="Stress_Response_Reg"/>
</dbReference>
<dbReference type="CDD" id="cd00067">
    <property type="entry name" value="GAL4"/>
    <property type="match status" value="1"/>
</dbReference>
<dbReference type="InterPro" id="IPR007219">
    <property type="entry name" value="XnlR_reg_dom"/>
</dbReference>
<keyword evidence="3" id="KW-0805">Transcription regulation</keyword>
<dbReference type="KEGG" id="ani:ANIA_09043"/>
<dbReference type="VEuPathDB" id="FungiDB:AN9043"/>
<dbReference type="GeneID" id="2868189"/>
<dbReference type="GO" id="GO:0045944">
    <property type="term" value="P:positive regulation of transcription by RNA polymerase II"/>
    <property type="evidence" value="ECO:0000318"/>
    <property type="project" value="GO_Central"/>
</dbReference>
<dbReference type="GO" id="GO:0006351">
    <property type="term" value="P:DNA-templated transcription"/>
    <property type="evidence" value="ECO:0007669"/>
    <property type="project" value="InterPro"/>
</dbReference>
<evidence type="ECO:0000256" key="1">
    <source>
        <dbReference type="ARBA" id="ARBA00004123"/>
    </source>
</evidence>
<evidence type="ECO:0000313" key="8">
    <source>
        <dbReference type="EMBL" id="CBF84402.1"/>
    </source>
</evidence>
<keyword evidence="2" id="KW-0479">Metal-binding</keyword>
<proteinExistence type="predicted"/>
<evidence type="ECO:0000256" key="6">
    <source>
        <dbReference type="ARBA" id="ARBA00023242"/>
    </source>
</evidence>
<dbReference type="InterPro" id="IPR001138">
    <property type="entry name" value="Zn2Cys6_DnaBD"/>
</dbReference>
<evidence type="ECO:0000259" key="7">
    <source>
        <dbReference type="SMART" id="SM00906"/>
    </source>
</evidence>
<keyword evidence="5" id="KW-0804">Transcription</keyword>
<evidence type="ECO:0000313" key="9">
    <source>
        <dbReference type="Proteomes" id="UP000000560"/>
    </source>
</evidence>
<dbReference type="InParanoid" id="C8VKQ5"/>
<evidence type="ECO:0000256" key="5">
    <source>
        <dbReference type="ARBA" id="ARBA00023163"/>
    </source>
</evidence>
<dbReference type="Pfam" id="PF00172">
    <property type="entry name" value="Zn_clus"/>
    <property type="match status" value="1"/>
</dbReference>
<dbReference type="GO" id="GO:0005634">
    <property type="term" value="C:nucleus"/>
    <property type="evidence" value="ECO:0000318"/>
    <property type="project" value="GO_Central"/>
</dbReference>
<dbReference type="GO" id="GO:0000981">
    <property type="term" value="F:DNA-binding transcription factor activity, RNA polymerase II-specific"/>
    <property type="evidence" value="ECO:0007669"/>
    <property type="project" value="InterPro"/>
</dbReference>
<keyword evidence="4" id="KW-0238">DNA-binding</keyword>
<evidence type="ECO:0000256" key="2">
    <source>
        <dbReference type="ARBA" id="ARBA00022723"/>
    </source>
</evidence>
<keyword evidence="6" id="KW-0539">Nucleus</keyword>
<dbReference type="AlphaFoldDB" id="C8VKQ5"/>
<dbReference type="EMBL" id="BN001307">
    <property type="protein sequence ID" value="CBF84402.1"/>
    <property type="molecule type" value="Genomic_DNA"/>
</dbReference>
<sequence>FGLNAQPPSCQKASIFRRTPSRASRNIASRRCHARKVKCSGRTPCDSCQQATKPVECVYSRKSRLIKVSEHLVAEASDSAFASRFRQAMAQSGHDHIPRVSFPSDEQLLAWSETECPWPAPLSRSSARLSGFEWPRPLLPHRQAQFDPARAGQRLSRRLAQKQTLGSVCDSLAGSAIRLAIIMGLNPNIPESQLSDAGEREHRERIFRTAYTFDRMWTAKLDYPCTISDDEIEAFSDLRRWLEDLPSSLRLPTCSEGDWDPKARCLHHLFNQLDKRLLSGLRFFLHPVSILSYYRLSNFHLTPRKDRQSDEEQFEVAVSFLVQLQGNGNYAAAEFHKHIEATTDLMHSTKVRLGVQSASENATAPQDSAYNSILDAAITECRLHPRMCHSGRRSSIISCKGSWNSPLSTWNSLIRLYTWMTSRGFTGQMNAPKCYHMSIGRGQVGHMRHLAYMYQVYQGIPCATGLIYITSAAIPETALIPNLRTEVVDSVIKDDRTACLFPRTDNDGRWTKPQSSA</sequence>
<dbReference type="GO" id="GO:0003677">
    <property type="term" value="F:DNA binding"/>
    <property type="evidence" value="ECO:0007669"/>
    <property type="project" value="UniProtKB-KW"/>
</dbReference>
<dbReference type="OrthoDB" id="3990906at2759"/>
<reference evidence="9" key="2">
    <citation type="journal article" date="2009" name="Fungal Genet. Biol.">
        <title>The 2008 update of the Aspergillus nidulans genome annotation: a community effort.</title>
        <authorList>
            <person name="Wortman J.R."/>
            <person name="Gilsenan J.M."/>
            <person name="Joardar V."/>
            <person name="Deegan J."/>
            <person name="Clutterbuck J."/>
            <person name="Andersen M.R."/>
            <person name="Archer D."/>
            <person name="Bencina M."/>
            <person name="Braus G."/>
            <person name="Coutinho P."/>
            <person name="von Dohren H."/>
            <person name="Doonan J."/>
            <person name="Driessen A.J."/>
            <person name="Durek P."/>
            <person name="Espeso E."/>
            <person name="Fekete E."/>
            <person name="Flipphi M."/>
            <person name="Estrada C.G."/>
            <person name="Geysens S."/>
            <person name="Goldman G."/>
            <person name="de Groot P.W."/>
            <person name="Hansen K."/>
            <person name="Harris S.D."/>
            <person name="Heinekamp T."/>
            <person name="Helmstaedt K."/>
            <person name="Henrissat B."/>
            <person name="Hofmann G."/>
            <person name="Homan T."/>
            <person name="Horio T."/>
            <person name="Horiuchi H."/>
            <person name="James S."/>
            <person name="Jones M."/>
            <person name="Karaffa L."/>
            <person name="Karanyi Z."/>
            <person name="Kato M."/>
            <person name="Keller N."/>
            <person name="Kelly D.E."/>
            <person name="Kiel J.A."/>
            <person name="Kim J.M."/>
            <person name="van der Klei I.J."/>
            <person name="Klis F.M."/>
            <person name="Kovalchuk A."/>
            <person name="Krasevec N."/>
            <person name="Kubicek C.P."/>
            <person name="Liu B."/>
            <person name="Maccabe A."/>
            <person name="Meyer V."/>
            <person name="Mirabito P."/>
            <person name="Miskei M."/>
            <person name="Mos M."/>
            <person name="Mullins J."/>
            <person name="Nelson D.R."/>
            <person name="Nielsen J."/>
            <person name="Oakley B.R."/>
            <person name="Osmani S.A."/>
            <person name="Pakula T."/>
            <person name="Paszewski A."/>
            <person name="Paulsen I."/>
            <person name="Pilsyk S."/>
            <person name="Pocsi I."/>
            <person name="Punt P.J."/>
            <person name="Ram A.F."/>
            <person name="Ren Q."/>
            <person name="Robellet X."/>
            <person name="Robson G."/>
            <person name="Seiboth B."/>
            <person name="van Solingen P."/>
            <person name="Specht T."/>
            <person name="Sun J."/>
            <person name="Taheri-Talesh N."/>
            <person name="Takeshita N."/>
            <person name="Ussery D."/>
            <person name="vanKuyk P.A."/>
            <person name="Visser H."/>
            <person name="van de Vondervoort P.J."/>
            <person name="de Vries R.P."/>
            <person name="Walton J."/>
            <person name="Xiang X."/>
            <person name="Xiong Y."/>
            <person name="Zeng A.P."/>
            <person name="Brandt B.W."/>
            <person name="Cornell M.J."/>
            <person name="van den Hondel C.A."/>
            <person name="Visser J."/>
            <person name="Oliver S.G."/>
            <person name="Turner G."/>
        </authorList>
    </citation>
    <scope>GENOME REANNOTATION</scope>
    <source>
        <strain evidence="9">FGSC A4 / ATCC 38163 / CBS 112.46 / NRRL 194 / M139</strain>
    </source>
</reference>